<protein>
    <submittedName>
        <fullName evidence="1">GNAT family N-acetyltransferase</fullName>
        <ecNumber evidence="1">2.3.1.-</ecNumber>
    </submittedName>
</protein>
<dbReference type="Proteomes" id="UP001377168">
    <property type="component" value="Unassembled WGS sequence"/>
</dbReference>
<evidence type="ECO:0000313" key="1">
    <source>
        <dbReference type="EMBL" id="MEJ8631891.1"/>
    </source>
</evidence>
<name>A0ACC6PKE2_9ACTN</name>
<gene>
    <name evidence="1" type="ORF">WKI67_00005</name>
</gene>
<sequence length="168" mass="18246">MPAESLPRLDHVQVGPDPGGKDARRLEARHDGTLVAEAVVGIPQEGIGVLLWISVEPSARGRGLGRAMLGSALDTLRRAGGPGSDPLRGRRRPTRRRTGPDSGQLPLRISRIHRSRPPVFVLDVVRKQTSRTIRGCALLPPTLHVHHSEHCHPQNTSNSPTLVASRPR</sequence>
<dbReference type="EC" id="2.3.1.-" evidence="1"/>
<keyword evidence="1" id="KW-0012">Acyltransferase</keyword>
<evidence type="ECO:0000313" key="2">
    <source>
        <dbReference type="Proteomes" id="UP001377168"/>
    </source>
</evidence>
<accession>A0ACC6PKE2</accession>
<reference evidence="1" key="1">
    <citation type="submission" date="2024-03" db="EMBL/GenBank/DDBJ databases">
        <title>Novel Streptomyces species of biotechnological and ecological value are a feature of Machair soil.</title>
        <authorList>
            <person name="Prole J.R."/>
            <person name="Goodfellow M."/>
            <person name="Allenby N."/>
            <person name="Ward A.C."/>
        </authorList>
    </citation>
    <scope>NUCLEOTIDE SEQUENCE</scope>
    <source>
        <strain evidence="1">MS2.AVA.5</strain>
    </source>
</reference>
<organism evidence="1 2">
    <name type="scientific">Streptomyces achmelvichensis</name>
    <dbReference type="NCBI Taxonomy" id="3134111"/>
    <lineage>
        <taxon>Bacteria</taxon>
        <taxon>Bacillati</taxon>
        <taxon>Actinomycetota</taxon>
        <taxon>Actinomycetes</taxon>
        <taxon>Kitasatosporales</taxon>
        <taxon>Streptomycetaceae</taxon>
        <taxon>Streptomyces</taxon>
    </lineage>
</organism>
<proteinExistence type="predicted"/>
<keyword evidence="2" id="KW-1185">Reference proteome</keyword>
<comment type="caution">
    <text evidence="1">The sequence shown here is derived from an EMBL/GenBank/DDBJ whole genome shotgun (WGS) entry which is preliminary data.</text>
</comment>
<dbReference type="EMBL" id="JBBKAJ010000001">
    <property type="protein sequence ID" value="MEJ8631891.1"/>
    <property type="molecule type" value="Genomic_DNA"/>
</dbReference>
<keyword evidence="1" id="KW-0808">Transferase</keyword>